<accession>A0ABU6ZKW0</accession>
<keyword evidence="2" id="KW-1185">Reference proteome</keyword>
<reference evidence="1 2" key="1">
    <citation type="journal article" date="2023" name="Plants (Basel)">
        <title>Bridging the Gap: Combining Genomics and Transcriptomics Approaches to Understand Stylosanthes scabra, an Orphan Legume from the Brazilian Caatinga.</title>
        <authorList>
            <person name="Ferreira-Neto J.R.C."/>
            <person name="da Silva M.D."/>
            <person name="Binneck E."/>
            <person name="de Melo N.F."/>
            <person name="da Silva R.H."/>
            <person name="de Melo A.L.T.M."/>
            <person name="Pandolfi V."/>
            <person name="Bustamante F.O."/>
            <person name="Brasileiro-Vidal A.C."/>
            <person name="Benko-Iseppon A.M."/>
        </authorList>
    </citation>
    <scope>NUCLEOTIDE SEQUENCE [LARGE SCALE GENOMIC DNA]</scope>
    <source>
        <tissue evidence="1">Leaves</tissue>
    </source>
</reference>
<dbReference type="Proteomes" id="UP001341840">
    <property type="component" value="Unassembled WGS sequence"/>
</dbReference>
<evidence type="ECO:0000313" key="1">
    <source>
        <dbReference type="EMBL" id="MED6222586.1"/>
    </source>
</evidence>
<name>A0ABU6ZKW0_9FABA</name>
<dbReference type="EMBL" id="JASCZI010272520">
    <property type="protein sequence ID" value="MED6222586.1"/>
    <property type="molecule type" value="Genomic_DNA"/>
</dbReference>
<organism evidence="1 2">
    <name type="scientific">Stylosanthes scabra</name>
    <dbReference type="NCBI Taxonomy" id="79078"/>
    <lineage>
        <taxon>Eukaryota</taxon>
        <taxon>Viridiplantae</taxon>
        <taxon>Streptophyta</taxon>
        <taxon>Embryophyta</taxon>
        <taxon>Tracheophyta</taxon>
        <taxon>Spermatophyta</taxon>
        <taxon>Magnoliopsida</taxon>
        <taxon>eudicotyledons</taxon>
        <taxon>Gunneridae</taxon>
        <taxon>Pentapetalae</taxon>
        <taxon>rosids</taxon>
        <taxon>fabids</taxon>
        <taxon>Fabales</taxon>
        <taxon>Fabaceae</taxon>
        <taxon>Papilionoideae</taxon>
        <taxon>50 kb inversion clade</taxon>
        <taxon>dalbergioids sensu lato</taxon>
        <taxon>Dalbergieae</taxon>
        <taxon>Pterocarpus clade</taxon>
        <taxon>Stylosanthes</taxon>
    </lineage>
</organism>
<proteinExistence type="predicted"/>
<sequence length="86" mass="9571">MNRRFIGERVNTVPVLERRGTSRLHRGGCRQHGPGRTASVAETIRRSIEPRSSTTTLPSTVSRTFAAKLRHTPPSQLGGHEICMNH</sequence>
<evidence type="ECO:0000313" key="2">
    <source>
        <dbReference type="Proteomes" id="UP001341840"/>
    </source>
</evidence>
<protein>
    <submittedName>
        <fullName evidence="1">Uncharacterized protein</fullName>
    </submittedName>
</protein>
<comment type="caution">
    <text evidence="1">The sequence shown here is derived from an EMBL/GenBank/DDBJ whole genome shotgun (WGS) entry which is preliminary data.</text>
</comment>
<gene>
    <name evidence="1" type="ORF">PIB30_065765</name>
</gene>